<dbReference type="Proteomes" id="UP000469558">
    <property type="component" value="Unassembled WGS sequence"/>
</dbReference>
<comment type="caution">
    <text evidence="1">The sequence shown here is derived from an EMBL/GenBank/DDBJ whole genome shotgun (WGS) entry which is preliminary data.</text>
</comment>
<dbReference type="AlphaFoldDB" id="A0A8T9BY61"/>
<reference evidence="1 2" key="1">
    <citation type="submission" date="2018-05" db="EMBL/GenBank/DDBJ databases">
        <title>Genome sequencing and assembly of the regulated plant pathogen Lachnellula willkommii and related sister species for the development of diagnostic species identification markers.</title>
        <authorList>
            <person name="Giroux E."/>
            <person name="Bilodeau G."/>
        </authorList>
    </citation>
    <scope>NUCLEOTIDE SEQUENCE [LARGE SCALE GENOMIC DNA]</scope>
    <source>
        <strain evidence="1 2">CBS 268.59</strain>
    </source>
</reference>
<accession>A0A8T9BY61</accession>
<gene>
    <name evidence="1" type="ORF">LSUE1_G006581</name>
</gene>
<protein>
    <submittedName>
        <fullName evidence="1">Uncharacterized protein</fullName>
    </submittedName>
</protein>
<proteinExistence type="predicted"/>
<keyword evidence="2" id="KW-1185">Reference proteome</keyword>
<dbReference type="OrthoDB" id="2897099at2759"/>
<evidence type="ECO:0000313" key="2">
    <source>
        <dbReference type="Proteomes" id="UP000469558"/>
    </source>
</evidence>
<evidence type="ECO:0000313" key="1">
    <source>
        <dbReference type="EMBL" id="TVY67416.1"/>
    </source>
</evidence>
<name>A0A8T9BY61_9HELO</name>
<sequence>MSCSLAAPAPHTHSSSTMKYSVNDMDLALRDLGANYARGLDVVTRAIHGAEEIELAQHEALDAAVEKYLKTEFSSKALSVHERNQLLATLVRGRCIEEGFLAAWSCLVEVAPNMGMDPRLVEDACTAANVYERLKSGERGRDPVDLKISIGPAASYDSIERIGPKSLGGTAWRVSEEYNAFLTNPAWSHWGYAKGIPPCVAMGWIGVQMKVTPPADAAEVVKLQLLGTVDFDMDYLADNQSGFQSGFDSAALYTRAVGTKLQGAALIGMLNFDLQNYIRPIQNRWAVENNGAFNLGPADVSPKDWVAYLVADCAALVPFAYDKDYSMSRTGMINGMVQLQCQDLLFDTGCSNRVATVPYVQAAGVAKYGIHAAYAIAAYEATATYFLNSGKDQVPPFGYSSTVVAGPWGPFGTRYRVWERCVKYMHQLKRAKHPEAKALLDLASGDLILKDYSLEKDVGDEWARAMQSDASDLIKRPTVKYFVEVDASDLFGTPGVDKPELCDKCGPVFEKTMASMEKEEIHAAAGLPPSVTVAKDEFGRPASLAAGFRRAAMWACSDECCDVCASRIGNWIDAAAYSVLTALMHDEPLLGPSMWMLQNYFVGCVAFWPVSLPFLLSGFDLLADMSFEDGAMGTRDVVDI</sequence>
<organism evidence="1 2">
    <name type="scientific">Lachnellula suecica</name>
    <dbReference type="NCBI Taxonomy" id="602035"/>
    <lineage>
        <taxon>Eukaryota</taxon>
        <taxon>Fungi</taxon>
        <taxon>Dikarya</taxon>
        <taxon>Ascomycota</taxon>
        <taxon>Pezizomycotina</taxon>
        <taxon>Leotiomycetes</taxon>
        <taxon>Helotiales</taxon>
        <taxon>Lachnaceae</taxon>
        <taxon>Lachnellula</taxon>
    </lineage>
</organism>
<dbReference type="EMBL" id="QGMK01001573">
    <property type="protein sequence ID" value="TVY67416.1"/>
    <property type="molecule type" value="Genomic_DNA"/>
</dbReference>